<evidence type="ECO:0000313" key="1">
    <source>
        <dbReference type="EMBL" id="PKA50266.1"/>
    </source>
</evidence>
<dbReference type="OrthoDB" id="10265867at2759"/>
<protein>
    <submittedName>
        <fullName evidence="1">Protein PIR</fullName>
    </submittedName>
</protein>
<reference evidence="1 2" key="1">
    <citation type="journal article" date="2017" name="Nature">
        <title>The Apostasia genome and the evolution of orchids.</title>
        <authorList>
            <person name="Zhang G.Q."/>
            <person name="Liu K.W."/>
            <person name="Li Z."/>
            <person name="Lohaus R."/>
            <person name="Hsiao Y.Y."/>
            <person name="Niu S.C."/>
            <person name="Wang J.Y."/>
            <person name="Lin Y.C."/>
            <person name="Xu Q."/>
            <person name="Chen L.J."/>
            <person name="Yoshida K."/>
            <person name="Fujiwara S."/>
            <person name="Wang Z.W."/>
            <person name="Zhang Y.Q."/>
            <person name="Mitsuda N."/>
            <person name="Wang M."/>
            <person name="Liu G.H."/>
            <person name="Pecoraro L."/>
            <person name="Huang H.X."/>
            <person name="Xiao X.J."/>
            <person name="Lin M."/>
            <person name="Wu X.Y."/>
            <person name="Wu W.L."/>
            <person name="Chen Y.Y."/>
            <person name="Chang S.B."/>
            <person name="Sakamoto S."/>
            <person name="Ohme-Takagi M."/>
            <person name="Yagi M."/>
            <person name="Zeng S.J."/>
            <person name="Shen C.Y."/>
            <person name="Yeh C.M."/>
            <person name="Luo Y.B."/>
            <person name="Tsai W.C."/>
            <person name="Van de Peer Y."/>
            <person name="Liu Z.J."/>
        </authorList>
    </citation>
    <scope>NUCLEOTIDE SEQUENCE [LARGE SCALE GENOMIC DNA]</scope>
    <source>
        <strain evidence="2">cv. Shenzhen</strain>
        <tissue evidence="1">Stem</tissue>
    </source>
</reference>
<keyword evidence="2" id="KW-1185">Reference proteome</keyword>
<organism evidence="1 2">
    <name type="scientific">Apostasia shenzhenica</name>
    <dbReference type="NCBI Taxonomy" id="1088818"/>
    <lineage>
        <taxon>Eukaryota</taxon>
        <taxon>Viridiplantae</taxon>
        <taxon>Streptophyta</taxon>
        <taxon>Embryophyta</taxon>
        <taxon>Tracheophyta</taxon>
        <taxon>Spermatophyta</taxon>
        <taxon>Magnoliopsida</taxon>
        <taxon>Liliopsida</taxon>
        <taxon>Asparagales</taxon>
        <taxon>Orchidaceae</taxon>
        <taxon>Apostasioideae</taxon>
        <taxon>Apostasia</taxon>
    </lineage>
</organism>
<dbReference type="AlphaFoldDB" id="A0A2I0A406"/>
<accession>A0A2I0A406</accession>
<sequence>MRRGGYEGLLEAMKKARRLNNHVFSILQSRCPLEDKVACAIKQSGAPQHKVTFLNTISAFDTLPQKNS</sequence>
<dbReference type="Proteomes" id="UP000236161">
    <property type="component" value="Unassembled WGS sequence"/>
</dbReference>
<evidence type="ECO:0000313" key="2">
    <source>
        <dbReference type="Proteomes" id="UP000236161"/>
    </source>
</evidence>
<proteinExistence type="predicted"/>
<dbReference type="EMBL" id="KZ452027">
    <property type="protein sequence ID" value="PKA50266.1"/>
    <property type="molecule type" value="Genomic_DNA"/>
</dbReference>
<name>A0A2I0A406_9ASPA</name>
<dbReference type="STRING" id="1088818.A0A2I0A406"/>
<gene>
    <name evidence="1" type="primary">PIR</name>
    <name evidence="1" type="ORF">AXF42_Ash017860</name>
</gene>